<keyword evidence="4" id="KW-0675">Receptor</keyword>
<dbReference type="AlphaFoldDB" id="A0A679JH98"/>
<name>A0A679JH98_VARPD</name>
<dbReference type="Gene3D" id="3.30.1330.200">
    <property type="match status" value="1"/>
</dbReference>
<dbReference type="EMBL" id="LR743508">
    <property type="protein sequence ID" value="CAA2109868.1"/>
    <property type="molecule type" value="Genomic_DNA"/>
</dbReference>
<reference evidence="4" key="1">
    <citation type="submission" date="2019-12" db="EMBL/GenBank/DDBJ databases">
        <authorList>
            <person name="Cremers G."/>
        </authorList>
    </citation>
    <scope>NUCLEOTIDE SEQUENCE</scope>
    <source>
        <strain evidence="4">Vvax</strain>
    </source>
</reference>
<dbReference type="SUPFAM" id="SSF64438">
    <property type="entry name" value="CNF1/YfiH-like putative cysteine hydrolases"/>
    <property type="match status" value="1"/>
</dbReference>
<dbReference type="NCBIfam" id="NF010013">
    <property type="entry name" value="PRK13487.1"/>
    <property type="match status" value="1"/>
</dbReference>
<comment type="function">
    <text evidence="3">Probably deamidates glutamine residues to glutamate on methyl-accepting chemotaxis receptors (MCPs), playing an important role in chemotaxis.</text>
</comment>
<dbReference type="HAMAP" id="MF_01440">
    <property type="entry name" value="CheD"/>
    <property type="match status" value="1"/>
</dbReference>
<protein>
    <recommendedName>
        <fullName evidence="3">Probable chemoreceptor glutamine deamidase CheD</fullName>
        <ecNumber evidence="3">3.5.1.44</ecNumber>
    </recommendedName>
</protein>
<gene>
    <name evidence="3 4" type="primary">cheD</name>
    <name evidence="4" type="ORF">VVAX_06140</name>
</gene>
<comment type="catalytic activity">
    <reaction evidence="3">
        <text>L-glutaminyl-[protein] + H2O = L-glutamyl-[protein] + NH4(+)</text>
        <dbReference type="Rhea" id="RHEA:16441"/>
        <dbReference type="Rhea" id="RHEA-COMP:10207"/>
        <dbReference type="Rhea" id="RHEA-COMP:10208"/>
        <dbReference type="ChEBI" id="CHEBI:15377"/>
        <dbReference type="ChEBI" id="CHEBI:28938"/>
        <dbReference type="ChEBI" id="CHEBI:29973"/>
        <dbReference type="ChEBI" id="CHEBI:30011"/>
        <dbReference type="EC" id="3.5.1.44"/>
    </reaction>
</comment>
<evidence type="ECO:0000256" key="2">
    <source>
        <dbReference type="ARBA" id="ARBA00022801"/>
    </source>
</evidence>
<evidence type="ECO:0000256" key="3">
    <source>
        <dbReference type="HAMAP-Rule" id="MF_01440"/>
    </source>
</evidence>
<evidence type="ECO:0000256" key="1">
    <source>
        <dbReference type="ARBA" id="ARBA00022500"/>
    </source>
</evidence>
<keyword evidence="2 3" id="KW-0378">Hydrolase</keyword>
<proteinExistence type="inferred from homology"/>
<dbReference type="EC" id="3.5.1.44" evidence="3"/>
<dbReference type="NCBIfam" id="NF010014">
    <property type="entry name" value="PRK13489.1"/>
    <property type="match status" value="1"/>
</dbReference>
<dbReference type="Pfam" id="PF03975">
    <property type="entry name" value="CheD"/>
    <property type="match status" value="1"/>
</dbReference>
<accession>A0A679JH98</accession>
<dbReference type="InterPro" id="IPR005659">
    <property type="entry name" value="Chemorcpt_Glu_NH3ase_CheD"/>
</dbReference>
<evidence type="ECO:0000313" key="4">
    <source>
        <dbReference type="EMBL" id="CAA2109868.1"/>
    </source>
</evidence>
<dbReference type="PANTHER" id="PTHR35147:SF2">
    <property type="entry name" value="CHEMORECEPTOR GLUTAMINE DEAMIDASE CHED-RELATED"/>
    <property type="match status" value="1"/>
</dbReference>
<organism evidence="4">
    <name type="scientific">Variovorax paradoxus</name>
    <dbReference type="NCBI Taxonomy" id="34073"/>
    <lineage>
        <taxon>Bacteria</taxon>
        <taxon>Pseudomonadati</taxon>
        <taxon>Pseudomonadota</taxon>
        <taxon>Betaproteobacteria</taxon>
        <taxon>Burkholderiales</taxon>
        <taxon>Comamonadaceae</taxon>
        <taxon>Variovorax</taxon>
    </lineage>
</organism>
<keyword evidence="1 3" id="KW-0145">Chemotaxis</keyword>
<dbReference type="GO" id="GO:0050568">
    <property type="term" value="F:protein-glutamine glutaminase activity"/>
    <property type="evidence" value="ECO:0007669"/>
    <property type="project" value="UniProtKB-UniRule"/>
</dbReference>
<dbReference type="RefSeq" id="WP_339093953.1">
    <property type="nucleotide sequence ID" value="NZ_LR743508.1"/>
</dbReference>
<dbReference type="PANTHER" id="PTHR35147">
    <property type="entry name" value="CHEMORECEPTOR GLUTAMINE DEAMIDASE CHED-RELATED"/>
    <property type="match status" value="1"/>
</dbReference>
<dbReference type="InterPro" id="IPR038592">
    <property type="entry name" value="CheD-like_sf"/>
</dbReference>
<dbReference type="GO" id="GO:0006935">
    <property type="term" value="P:chemotaxis"/>
    <property type="evidence" value="ECO:0007669"/>
    <property type="project" value="UniProtKB-UniRule"/>
</dbReference>
<dbReference type="InterPro" id="IPR011324">
    <property type="entry name" value="Cytotoxic_necrot_fac-like_cat"/>
</dbReference>
<comment type="similarity">
    <text evidence="3">Belongs to the CheD family.</text>
</comment>
<sequence>MNATRAAAPGSVASHHYFDRDVGRMAVKLLPSEYYVTASDTVLSTVLGSCVAACLHDVEAGVAGMNHFMLPDDGDAGASGMRDAAESMRYGAYAMDVLIRELVRAGARRDRLQAKVFGGGAVLANMTTLNIGDRNADFVLRYLRKEGIEIAAQDLRGKHARRVCFLPSTGKAIVRKLRAQTEVQQVQHEEGELLRSLSGLRAVPDSERTGSVPATRAAPVAAIKGNR</sequence>
<dbReference type="CDD" id="cd16352">
    <property type="entry name" value="CheD"/>
    <property type="match status" value="1"/>
</dbReference>